<dbReference type="EMBL" id="MT143889">
    <property type="protein sequence ID" value="QJB04690.1"/>
    <property type="molecule type" value="Genomic_DNA"/>
</dbReference>
<proteinExistence type="predicted"/>
<evidence type="ECO:0000313" key="1">
    <source>
        <dbReference type="EMBL" id="QJB04690.1"/>
    </source>
</evidence>
<reference evidence="1" key="1">
    <citation type="submission" date="2020-03" db="EMBL/GenBank/DDBJ databases">
        <title>The deep terrestrial virosphere.</title>
        <authorList>
            <person name="Holmfeldt K."/>
            <person name="Nilsson E."/>
            <person name="Simone D."/>
            <person name="Lopez-Fernandez M."/>
            <person name="Wu X."/>
            <person name="de Brujin I."/>
            <person name="Lundin D."/>
            <person name="Andersson A."/>
            <person name="Bertilsson S."/>
            <person name="Dopson M."/>
        </authorList>
    </citation>
    <scope>NUCLEOTIDE SEQUENCE</scope>
    <source>
        <strain evidence="1">MM171B00210</strain>
    </source>
</reference>
<protein>
    <submittedName>
        <fullName evidence="1">Uncharacterized protein</fullName>
    </submittedName>
</protein>
<dbReference type="AlphaFoldDB" id="A0A6M3MFB8"/>
<gene>
    <name evidence="1" type="ORF">MM171B00210_0001</name>
</gene>
<name>A0A6M3MFB8_9ZZZZ</name>
<organism evidence="1">
    <name type="scientific">viral metagenome</name>
    <dbReference type="NCBI Taxonomy" id="1070528"/>
    <lineage>
        <taxon>unclassified sequences</taxon>
        <taxon>metagenomes</taxon>
        <taxon>organismal metagenomes</taxon>
    </lineage>
</organism>
<sequence length="80" mass="9529">MSESKFPIKVEDRELLTLGTSMQFAHNAMIHWTRMYQGASKAFWEKASELHEDVDISVKTYVWNHDEREIRDPFDKPNEE</sequence>
<accession>A0A6M3MFB8</accession>